<dbReference type="InterPro" id="IPR023393">
    <property type="entry name" value="START-like_dom_sf"/>
</dbReference>
<organism evidence="1 2">
    <name type="scientific">Saccharothrix carnea</name>
    <dbReference type="NCBI Taxonomy" id="1280637"/>
    <lineage>
        <taxon>Bacteria</taxon>
        <taxon>Bacillati</taxon>
        <taxon>Actinomycetota</taxon>
        <taxon>Actinomycetes</taxon>
        <taxon>Pseudonocardiales</taxon>
        <taxon>Pseudonocardiaceae</taxon>
        <taxon>Saccharothrix</taxon>
    </lineage>
</organism>
<evidence type="ECO:0000313" key="2">
    <source>
        <dbReference type="Proteomes" id="UP000241118"/>
    </source>
</evidence>
<protein>
    <submittedName>
        <fullName evidence="1">Polyketide cyclase/dehydrase/lipid transport protein</fullName>
    </submittedName>
</protein>
<dbReference type="Pfam" id="PF10604">
    <property type="entry name" value="Polyketide_cyc2"/>
    <property type="match status" value="1"/>
</dbReference>
<dbReference type="SUPFAM" id="SSF55961">
    <property type="entry name" value="Bet v1-like"/>
    <property type="match status" value="1"/>
</dbReference>
<keyword evidence="2" id="KW-1185">Reference proteome</keyword>
<dbReference type="CDD" id="cd07812">
    <property type="entry name" value="SRPBCC"/>
    <property type="match status" value="1"/>
</dbReference>
<sequence length="137" mass="14777">MTRLDLRVEVEAPAGTTWAALTDWARQGEWMLGTTVRVTSGDGASEGSGLAAFTGLGPLGFTDTMRITAWEPPVRCAVEHTGRLVRGTGEFVVVPRGDARSELVWSEDIALPLNLAFAPGVAWSLRRFAAFAREYPA</sequence>
<name>A0A2P8I798_SACCR</name>
<reference evidence="1 2" key="1">
    <citation type="submission" date="2018-03" db="EMBL/GenBank/DDBJ databases">
        <title>Genomic Encyclopedia of Type Strains, Phase III (KMG-III): the genomes of soil and plant-associated and newly described type strains.</title>
        <authorList>
            <person name="Whitman W."/>
        </authorList>
    </citation>
    <scope>NUCLEOTIDE SEQUENCE [LARGE SCALE GENOMIC DNA]</scope>
    <source>
        <strain evidence="1 2">CGMCC 4.7097</strain>
    </source>
</reference>
<proteinExistence type="predicted"/>
<dbReference type="Proteomes" id="UP000241118">
    <property type="component" value="Unassembled WGS sequence"/>
</dbReference>
<dbReference type="RefSeq" id="WP_106617411.1">
    <property type="nucleotide sequence ID" value="NZ_PYAX01000007.1"/>
</dbReference>
<comment type="caution">
    <text evidence="1">The sequence shown here is derived from an EMBL/GenBank/DDBJ whole genome shotgun (WGS) entry which is preliminary data.</text>
</comment>
<dbReference type="EMBL" id="PYAX01000007">
    <property type="protein sequence ID" value="PSL54354.1"/>
    <property type="molecule type" value="Genomic_DNA"/>
</dbReference>
<dbReference type="OrthoDB" id="4823586at2"/>
<dbReference type="InterPro" id="IPR019587">
    <property type="entry name" value="Polyketide_cyclase/dehydratase"/>
</dbReference>
<dbReference type="Gene3D" id="3.30.530.20">
    <property type="match status" value="1"/>
</dbReference>
<gene>
    <name evidence="1" type="ORF">B0I31_107413</name>
</gene>
<dbReference type="AlphaFoldDB" id="A0A2P8I798"/>
<evidence type="ECO:0000313" key="1">
    <source>
        <dbReference type="EMBL" id="PSL54354.1"/>
    </source>
</evidence>
<accession>A0A2P8I798</accession>